<evidence type="ECO:0000256" key="1">
    <source>
        <dbReference type="ARBA" id="ARBA00022741"/>
    </source>
</evidence>
<feature type="domain" description="Helicase ATP-binding" evidence="3">
    <location>
        <begin position="112"/>
        <end position="313"/>
    </location>
</feature>
<dbReference type="Pfam" id="PF09369">
    <property type="entry name" value="MZB"/>
    <property type="match status" value="1"/>
</dbReference>
<evidence type="ECO:0000313" key="6">
    <source>
        <dbReference type="Proteomes" id="UP000180133"/>
    </source>
</evidence>
<dbReference type="Pfam" id="PF00271">
    <property type="entry name" value="Helicase_C"/>
    <property type="match status" value="1"/>
</dbReference>
<comment type="caution">
    <text evidence="5">The sequence shown here is derived from an EMBL/GenBank/DDBJ whole genome shotgun (WGS) entry which is preliminary data.</text>
</comment>
<dbReference type="CDD" id="cd17923">
    <property type="entry name" value="DEXHc_Hrq1-like"/>
    <property type="match status" value="1"/>
</dbReference>
<keyword evidence="5" id="KW-0347">Helicase</keyword>
<evidence type="ECO:0000259" key="4">
    <source>
        <dbReference type="PROSITE" id="PS51194"/>
    </source>
</evidence>
<keyword evidence="5" id="KW-0378">Hydrolase</keyword>
<accession>A0ABX3DED6</accession>
<reference evidence="5 6" key="1">
    <citation type="submission" date="2016-09" db="EMBL/GenBank/DDBJ databases">
        <title>Isolation, identification and antibiotic sensitivity analysis of bacterial pathogen from juvenile Hippocampus erectus with tail-rotted disease.</title>
        <authorList>
            <person name="Yang Q."/>
        </authorList>
    </citation>
    <scope>NUCLEOTIDE SEQUENCE [LARGE SCALE GENOMIC DNA]</scope>
    <source>
        <strain evidence="5 6">HM-10</strain>
    </source>
</reference>
<dbReference type="InterPro" id="IPR018973">
    <property type="entry name" value="MZB"/>
</dbReference>
<dbReference type="InterPro" id="IPR027417">
    <property type="entry name" value="P-loop_NTPase"/>
</dbReference>
<dbReference type="Proteomes" id="UP000180133">
    <property type="component" value="Unassembled WGS sequence"/>
</dbReference>
<sequence>MEYFESIIEQLTKRAARATLGQFGLRSKPLREFLWQAFSKAPGQEGTFLGDPVFEATFGWKPHTETMQTLSGKLLSSRVVHAMANPPKALKEDYQFESSWFPYAHQHEAWQHLLKDKPRSVIVSSGTGSGKTECFLVPILSDIAARNSKAEGVEALFLYPLNALINSQRDRLAAWTHELGSDVKFCLYNGETKEQVPAAKQKAEPNQQLSRKALRDDPAQILVTNATMLEYMLVRQKDEPILRKSQGKLRWIVLDEAHTYIGSQAAELALLLRRVMHGFGVTPEQVRFVATSATIGGKDSDNDLKAFLADVAGVDITQVHLVKGHREITGLAELKTPQAMNLQQVKSIEDEVMRYQALGSIVPLRVLRQHLSSDDNRMSLSQIGKLLSATDEPLEEKTVLQWLDVCASTEDSDGQAFIPFRLHLFHRVASGLWTCANPSCKAKVGTALDALDWRFGMVYMSRRERCGCGSPVFEMTSCNGCGTSLLLADESIDKETGESVLSLTKPDSSIDDFSLDIEVDDSDALLELDEEESETHARLCMMAEHDREETGQYWLNNEGVLKPSTHNGAFQVHRVEGYSKSDGTGVALRCPCCQHTKIQNYDFYRHFRNGAPFMLSTVIPTLLEFCQDGKKEQLKGPWHGRRMITFTDSRQGTARFAAKSQQDAERQFLRAALFHLVADRTLKSGALTSEQEADLKKYKSRLAMFIEDGDDDMVEIMEEKIAALCGGGDVSIPWADVEHELAKEKELQYWIKDSYQRFDDKMTMVKDPVLLARLLLLREFNSRPKRQNTLETLGLIRMEYLALKDKGNTAPREWISLFDDRDTAQSEWVNFLTLCLNFHVRANKAISLTEEQQRWIGAKFSPGLMSAPDDDSPFRNVQSWPQVRKGSVQPRLVRLLATAFNLDITETQDKTQLNIILQDAWNVLQRYVLAGSGDGYRLELEHQVSFSLLAEKWQCPHTQKIIDTPLAKITPYLNVKGERAEQVCRLLEAPVYPYPYGRKIEDGSPVALNVVRDWQEQSDIANLRKENAWSDISDRIIERTPYFRVAEHSAQLPAPLLRDYEDKFKKGAINVLSCSTTMEMGVDIGGISVVAMNNAPPNPANYLQRAGRAGRRGETKSVALTLCKTTPHGEYIFSHTRWAFDTPIHVPNVSLSSEYIVRRHINALLLSVFLRQKNISDNSLRLSCGNFFLSLHEQCASQAELFINWCVTDALDHMSDGLETLLRRTSLEATTKMSLVQESAQQMKTILCSWQKEHQLLCEQSEAVKADTNRLSIAQAAVETQIQRLEGEYLLSELARKGFLPGYGFPTDVVSLNNDNAESINRRKALIQAAKEAKSAKNDTLEHRIDNLYSARDYPSRDLSVAIRDYAPGSEVVLDGRVYQSAGVILNWHSPASADQVSEIQSLMWAWRCQQCGASGTERQMPKVCSCCEAPLASDSCHRFIEPGSFAVDIRHKPHNDISRLVHVPFQDPWVTVEQDKWEEMSINPSALFRSSHNGHVYYHSSGLSNTGYALCLECGRMEAMPDSPDVTPYQVLENHTRLRGGKGEIERESEHFCGGNERDFAIKGPIKLGHSTRTDVFELLLFHPDGSVLNNRTIARSISVLLRNELAAKLGINSDEIGCTTKPVNYQDHEAQAIVLYDCAAGGAGFAIKTPEFLIALLQAAKKKAVDCQCDKACHRCLVDYSTQHAQELLNRWKVIEFLDNDFFARLSLPDEFKLFDRDNRRELRPLMTAIEQSLAHTIDPELCLYMQRDTLDDLSKWPLVDAMYSWAREQAVKVVLLSTDSSALTTPEQISLSWLANHPNIELLQRDDAIKRDMTLCAEILSGNIVQSWGYRNEYDAQLVTGFGNRPTLSAIKLDALTHPERIGTVSIHYELNHSVQAFGALFWSKVLKTSDLLLKKMQTHQIVEVEYCDRYLAAPLPFSLCLSVVGALLAHYKDCKASIITGGLKDGGYLPESVQDNWSSDDARDKVVNRCIEKTQLDITFETKPKYQLPHARTMTFTFDDGAKVTLWLDQGFGYWWVDKYLPENQFPADLTVDEQAECIVQGPWRLKSGDWPTVVFFSIEE</sequence>
<evidence type="ECO:0000256" key="2">
    <source>
        <dbReference type="ARBA" id="ARBA00022840"/>
    </source>
</evidence>
<keyword evidence="6" id="KW-1185">Reference proteome</keyword>
<dbReference type="PANTHER" id="PTHR47957:SF3">
    <property type="entry name" value="ATP-DEPENDENT HELICASE HRQ1"/>
    <property type="match status" value="1"/>
</dbReference>
<dbReference type="InterPro" id="IPR001650">
    <property type="entry name" value="Helicase_C-like"/>
</dbReference>
<dbReference type="RefSeq" id="WP_071235431.1">
    <property type="nucleotide sequence ID" value="NZ_KV861320.1"/>
</dbReference>
<protein>
    <submittedName>
        <fullName evidence="5">Helicase</fullName>
    </submittedName>
</protein>
<dbReference type="GO" id="GO:0004386">
    <property type="term" value="F:helicase activity"/>
    <property type="evidence" value="ECO:0007669"/>
    <property type="project" value="UniProtKB-KW"/>
</dbReference>
<dbReference type="PANTHER" id="PTHR47957">
    <property type="entry name" value="ATP-DEPENDENT HELICASE HRQ1"/>
    <property type="match status" value="1"/>
</dbReference>
<dbReference type="PROSITE" id="PS51194">
    <property type="entry name" value="HELICASE_CTER"/>
    <property type="match status" value="1"/>
</dbReference>
<dbReference type="Gene3D" id="3.40.50.300">
    <property type="entry name" value="P-loop containing nucleotide triphosphate hydrolases"/>
    <property type="match status" value="2"/>
</dbReference>
<evidence type="ECO:0000259" key="3">
    <source>
        <dbReference type="PROSITE" id="PS51192"/>
    </source>
</evidence>
<dbReference type="SMART" id="SM00487">
    <property type="entry name" value="DEXDc"/>
    <property type="match status" value="1"/>
</dbReference>
<dbReference type="InterPro" id="IPR014001">
    <property type="entry name" value="Helicase_ATP-bd"/>
</dbReference>
<organism evidence="5 6">
    <name type="scientific">Vibrio rotiferianus</name>
    <dbReference type="NCBI Taxonomy" id="190895"/>
    <lineage>
        <taxon>Bacteria</taxon>
        <taxon>Pseudomonadati</taxon>
        <taxon>Pseudomonadota</taxon>
        <taxon>Gammaproteobacteria</taxon>
        <taxon>Vibrionales</taxon>
        <taxon>Vibrionaceae</taxon>
        <taxon>Vibrio</taxon>
    </lineage>
</organism>
<dbReference type="InterPro" id="IPR011545">
    <property type="entry name" value="DEAD/DEAH_box_helicase_dom"/>
</dbReference>
<proteinExistence type="predicted"/>
<gene>
    <name evidence="5" type="ORF">BI375_12625</name>
</gene>
<keyword evidence="2" id="KW-0067">ATP-binding</keyword>
<keyword evidence="1" id="KW-0547">Nucleotide-binding</keyword>
<feature type="domain" description="Helicase C-terminal" evidence="4">
    <location>
        <begin position="992"/>
        <end position="1152"/>
    </location>
</feature>
<evidence type="ECO:0000313" key="5">
    <source>
        <dbReference type="EMBL" id="OHY95604.1"/>
    </source>
</evidence>
<dbReference type="PROSITE" id="PS51192">
    <property type="entry name" value="HELICASE_ATP_BIND_1"/>
    <property type="match status" value="1"/>
</dbReference>
<dbReference type="SUPFAM" id="SSF52540">
    <property type="entry name" value="P-loop containing nucleoside triphosphate hydrolases"/>
    <property type="match status" value="1"/>
</dbReference>
<dbReference type="Pfam" id="PF00270">
    <property type="entry name" value="DEAD"/>
    <property type="match status" value="1"/>
</dbReference>
<dbReference type="EMBL" id="MKFT01000002">
    <property type="protein sequence ID" value="OHY95604.1"/>
    <property type="molecule type" value="Genomic_DNA"/>
</dbReference>
<name>A0ABX3DED6_9VIBR</name>
<dbReference type="SMART" id="SM00490">
    <property type="entry name" value="HELICc"/>
    <property type="match status" value="1"/>
</dbReference>